<reference evidence="5 6" key="1">
    <citation type="journal article" date="2016" name="Sci. Rep.">
        <title>Complete genome sequence and transcriptomic analysis of a novel marine strain Bacillus weihaiensis reveals the mechanism of brown algae degradation.</title>
        <authorList>
            <person name="Zhu Y."/>
            <person name="Chen P."/>
            <person name="Bao Y."/>
            <person name="Men Y."/>
            <person name="Zeng Y."/>
            <person name="Yang J."/>
            <person name="Sun J."/>
            <person name="Sun Y."/>
        </authorList>
    </citation>
    <scope>NUCLEOTIDE SEQUENCE [LARGE SCALE GENOMIC DNA]</scope>
    <source>
        <strain evidence="5 6">Alg07</strain>
    </source>
</reference>
<dbReference type="PROSITE" id="PS50893">
    <property type="entry name" value="ABC_TRANSPORTER_2"/>
    <property type="match status" value="1"/>
</dbReference>
<keyword evidence="1" id="KW-0813">Transport</keyword>
<protein>
    <recommendedName>
        <fullName evidence="4">ABC transporter domain-containing protein</fullName>
    </recommendedName>
</protein>
<dbReference type="Gene3D" id="3.40.50.300">
    <property type="entry name" value="P-loop containing nucleotide triphosphate hydrolases"/>
    <property type="match status" value="1"/>
</dbReference>
<dbReference type="SUPFAM" id="SSF52540">
    <property type="entry name" value="P-loop containing nucleoside triphosphate hydrolases"/>
    <property type="match status" value="1"/>
</dbReference>
<evidence type="ECO:0000256" key="2">
    <source>
        <dbReference type="ARBA" id="ARBA00022741"/>
    </source>
</evidence>
<evidence type="ECO:0000313" key="6">
    <source>
        <dbReference type="Proteomes" id="UP000181936"/>
    </source>
</evidence>
<keyword evidence="3" id="KW-0067">ATP-binding</keyword>
<evidence type="ECO:0000256" key="3">
    <source>
        <dbReference type="ARBA" id="ARBA00022840"/>
    </source>
</evidence>
<dbReference type="EMBL" id="CP016020">
    <property type="protein sequence ID" value="APH06925.1"/>
    <property type="molecule type" value="Genomic_DNA"/>
</dbReference>
<dbReference type="GO" id="GO:0016887">
    <property type="term" value="F:ATP hydrolysis activity"/>
    <property type="evidence" value="ECO:0007669"/>
    <property type="project" value="InterPro"/>
</dbReference>
<dbReference type="GO" id="GO:0005524">
    <property type="term" value="F:ATP binding"/>
    <property type="evidence" value="ECO:0007669"/>
    <property type="project" value="UniProtKB-KW"/>
</dbReference>
<dbReference type="Proteomes" id="UP000181936">
    <property type="component" value="Chromosome"/>
</dbReference>
<feature type="domain" description="ABC transporter" evidence="4">
    <location>
        <begin position="1"/>
        <end position="225"/>
    </location>
</feature>
<proteinExistence type="predicted"/>
<dbReference type="AlphaFoldDB" id="A0A1L3MX52"/>
<dbReference type="InterPro" id="IPR003593">
    <property type="entry name" value="AAA+_ATPase"/>
</dbReference>
<organism evidence="5 6">
    <name type="scientific">Bacillus weihaiensis</name>
    <dbReference type="NCBI Taxonomy" id="1547283"/>
    <lineage>
        <taxon>Bacteria</taxon>
        <taxon>Bacillati</taxon>
        <taxon>Bacillota</taxon>
        <taxon>Bacilli</taxon>
        <taxon>Bacillales</taxon>
        <taxon>Bacillaceae</taxon>
        <taxon>Bacillus</taxon>
    </lineage>
</organism>
<accession>A0A1L3MX52</accession>
<dbReference type="Pfam" id="PF00005">
    <property type="entry name" value="ABC_tran"/>
    <property type="match status" value="1"/>
</dbReference>
<dbReference type="KEGG" id="bwh:A9C19_02690"/>
<name>A0A1L3MX52_9BACI</name>
<evidence type="ECO:0000259" key="4">
    <source>
        <dbReference type="PROSITE" id="PS50893"/>
    </source>
</evidence>
<dbReference type="SMART" id="SM00382">
    <property type="entry name" value="AAA"/>
    <property type="match status" value="1"/>
</dbReference>
<dbReference type="InterPro" id="IPR015854">
    <property type="entry name" value="ABC_transpr_LolD-like"/>
</dbReference>
<sequence>MRSVPSEQGVETILDIDTFTVKRAEQVCMMGPSGSGKTTFLHLLSGLTTPSKGTIQILGKDISAMSEGDKDQFRGERIGIVFQDFDLFPYMSARDNVLVQLLATTSLKKRDAVHKAEALLEKVGLEHRVHHKVSVLSRGQQQRVAIARALIHDPKLLLIDEPTSNLDVKTGLEIMKIIQAICTENQYTLVVVTHDPTIANLFNRTVKMEDLNNIYQNTLQEVLGI</sequence>
<keyword evidence="6" id="KW-1185">Reference proteome</keyword>
<dbReference type="CDD" id="cd03255">
    <property type="entry name" value="ABC_MJ0796_LolCDE_FtsE"/>
    <property type="match status" value="1"/>
</dbReference>
<dbReference type="GO" id="GO:0022857">
    <property type="term" value="F:transmembrane transporter activity"/>
    <property type="evidence" value="ECO:0007669"/>
    <property type="project" value="TreeGrafter"/>
</dbReference>
<evidence type="ECO:0000313" key="5">
    <source>
        <dbReference type="EMBL" id="APH06925.1"/>
    </source>
</evidence>
<dbReference type="InterPro" id="IPR017911">
    <property type="entry name" value="MacB-like_ATP-bd"/>
</dbReference>
<dbReference type="PANTHER" id="PTHR24220:SF659">
    <property type="entry name" value="TRANSPORTER, PUTATIVE-RELATED"/>
    <property type="match status" value="1"/>
</dbReference>
<gene>
    <name evidence="5" type="ORF">A9C19_02690</name>
</gene>
<keyword evidence="2" id="KW-0547">Nucleotide-binding</keyword>
<dbReference type="STRING" id="1547283.A9C19_02690"/>
<evidence type="ECO:0000256" key="1">
    <source>
        <dbReference type="ARBA" id="ARBA00022448"/>
    </source>
</evidence>
<dbReference type="GO" id="GO:0005886">
    <property type="term" value="C:plasma membrane"/>
    <property type="evidence" value="ECO:0007669"/>
    <property type="project" value="TreeGrafter"/>
</dbReference>
<dbReference type="InterPro" id="IPR003439">
    <property type="entry name" value="ABC_transporter-like_ATP-bd"/>
</dbReference>
<dbReference type="PANTHER" id="PTHR24220">
    <property type="entry name" value="IMPORT ATP-BINDING PROTEIN"/>
    <property type="match status" value="1"/>
</dbReference>
<dbReference type="InterPro" id="IPR027417">
    <property type="entry name" value="P-loop_NTPase"/>
</dbReference>